<comment type="caution">
    <text evidence="1">The sequence shown here is derived from an EMBL/GenBank/DDBJ whole genome shotgun (WGS) entry which is preliminary data.</text>
</comment>
<reference evidence="1 2" key="1">
    <citation type="submission" date="2023-07" db="EMBL/GenBank/DDBJ databases">
        <title>Sequencing the genomes of 1000 actinobacteria strains.</title>
        <authorList>
            <person name="Klenk H.-P."/>
        </authorList>
    </citation>
    <scope>NUCLEOTIDE SEQUENCE [LARGE SCALE GENOMIC DNA]</scope>
    <source>
        <strain evidence="1 2">DSM 44710</strain>
    </source>
</reference>
<proteinExistence type="predicted"/>
<sequence>MAVAPPPIPAIVPGTMLYIADERDYRLGVGPLALRVTSLAAPGAEWLVVHGHRIGHDGRVDHRHLTFTIRAAALRDAARPTGWLPPATAVRP</sequence>
<dbReference type="RefSeq" id="WP_306831706.1">
    <property type="nucleotide sequence ID" value="NZ_JAUSRA010000001.1"/>
</dbReference>
<name>A0ABT9MW72_9ACTN</name>
<organism evidence="1 2">
    <name type="scientific">Catenuloplanes nepalensis</name>
    <dbReference type="NCBI Taxonomy" id="587533"/>
    <lineage>
        <taxon>Bacteria</taxon>
        <taxon>Bacillati</taxon>
        <taxon>Actinomycetota</taxon>
        <taxon>Actinomycetes</taxon>
        <taxon>Micromonosporales</taxon>
        <taxon>Micromonosporaceae</taxon>
        <taxon>Catenuloplanes</taxon>
    </lineage>
</organism>
<dbReference type="Proteomes" id="UP001240984">
    <property type="component" value="Unassembled WGS sequence"/>
</dbReference>
<gene>
    <name evidence="1" type="ORF">J2S43_004204</name>
</gene>
<accession>A0ABT9MW72</accession>
<dbReference type="EMBL" id="JAUSRA010000001">
    <property type="protein sequence ID" value="MDP9795692.1"/>
    <property type="molecule type" value="Genomic_DNA"/>
</dbReference>
<keyword evidence="2" id="KW-1185">Reference proteome</keyword>
<evidence type="ECO:0000313" key="2">
    <source>
        <dbReference type="Proteomes" id="UP001240984"/>
    </source>
</evidence>
<evidence type="ECO:0000313" key="1">
    <source>
        <dbReference type="EMBL" id="MDP9795692.1"/>
    </source>
</evidence>
<protein>
    <submittedName>
        <fullName evidence="1">Uncharacterized protein</fullName>
    </submittedName>
</protein>